<dbReference type="OrthoDB" id="2289822at2759"/>
<dbReference type="Proteomes" id="UP000252139">
    <property type="component" value="Unassembled WGS sequence"/>
</dbReference>
<sequence length="121" mass="13695">MPSYAAFSIERTIQEYKSRMKSRKSPTTNSGNVLLELASLHWIECMAAVEIKEKTGEILLDDNEEIEYEVWGPISRVELGNSADILGFDCSPFLKKYFEYQSPGVHTDLDSRSIVELGCRA</sequence>
<evidence type="ECO:0000313" key="1">
    <source>
        <dbReference type="EMBL" id="RCH86575.1"/>
    </source>
</evidence>
<name>A0A367J9K8_RHIAZ</name>
<reference evidence="1 2" key="1">
    <citation type="journal article" date="2018" name="G3 (Bethesda)">
        <title>Phylogenetic and Phylogenomic Definition of Rhizopus Species.</title>
        <authorList>
            <person name="Gryganskyi A.P."/>
            <person name="Golan J."/>
            <person name="Dolatabadi S."/>
            <person name="Mondo S."/>
            <person name="Robb S."/>
            <person name="Idnurm A."/>
            <person name="Muszewska A."/>
            <person name="Steczkiewicz K."/>
            <person name="Masonjones S."/>
            <person name="Liao H.L."/>
            <person name="Gajdeczka M.T."/>
            <person name="Anike F."/>
            <person name="Vuek A."/>
            <person name="Anishchenko I.M."/>
            <person name="Voigt K."/>
            <person name="de Hoog G.S."/>
            <person name="Smith M.E."/>
            <person name="Heitman J."/>
            <person name="Vilgalys R."/>
            <person name="Stajich J.E."/>
        </authorList>
    </citation>
    <scope>NUCLEOTIDE SEQUENCE [LARGE SCALE GENOMIC DNA]</scope>
    <source>
        <strain evidence="1 2">CBS 357.93</strain>
    </source>
</reference>
<gene>
    <name evidence="1" type="ORF">CU097_004315</name>
</gene>
<protein>
    <submittedName>
        <fullName evidence="1">Uncharacterized protein</fullName>
    </submittedName>
</protein>
<keyword evidence="2" id="KW-1185">Reference proteome</keyword>
<organism evidence="1 2">
    <name type="scientific">Rhizopus azygosporus</name>
    <name type="common">Rhizopus microsporus var. azygosporus</name>
    <dbReference type="NCBI Taxonomy" id="86630"/>
    <lineage>
        <taxon>Eukaryota</taxon>
        <taxon>Fungi</taxon>
        <taxon>Fungi incertae sedis</taxon>
        <taxon>Mucoromycota</taxon>
        <taxon>Mucoromycotina</taxon>
        <taxon>Mucoromycetes</taxon>
        <taxon>Mucorales</taxon>
        <taxon>Mucorineae</taxon>
        <taxon>Rhizopodaceae</taxon>
        <taxon>Rhizopus</taxon>
    </lineage>
</organism>
<comment type="caution">
    <text evidence="1">The sequence shown here is derived from an EMBL/GenBank/DDBJ whole genome shotgun (WGS) entry which is preliminary data.</text>
</comment>
<accession>A0A367J9K8</accession>
<dbReference type="EMBL" id="PJQL01001839">
    <property type="protein sequence ID" value="RCH86575.1"/>
    <property type="molecule type" value="Genomic_DNA"/>
</dbReference>
<evidence type="ECO:0000313" key="2">
    <source>
        <dbReference type="Proteomes" id="UP000252139"/>
    </source>
</evidence>
<dbReference type="AlphaFoldDB" id="A0A367J9K8"/>
<proteinExistence type="predicted"/>